<gene>
    <name evidence="7" type="ORF">J7I42_05435</name>
</gene>
<dbReference type="SUPFAM" id="SSF46785">
    <property type="entry name" value="Winged helix' DNA-binding domain"/>
    <property type="match status" value="1"/>
</dbReference>
<keyword evidence="6" id="KW-0804">Transcription</keyword>
<dbReference type="PANTHER" id="PTHR33202:SF22">
    <property type="entry name" value="HYDROGEN PEROXIDE SENSITIVE REPRESSOR"/>
    <property type="match status" value="1"/>
</dbReference>
<reference evidence="7 8" key="1">
    <citation type="submission" date="2021-03" db="EMBL/GenBank/DDBJ databases">
        <title>Assistant Professor.</title>
        <authorList>
            <person name="Huq M.A."/>
        </authorList>
    </citation>
    <scope>NUCLEOTIDE SEQUENCE [LARGE SCALE GENOMIC DNA]</scope>
    <source>
        <strain evidence="7 8">MAH-29</strain>
    </source>
</reference>
<protein>
    <submittedName>
        <fullName evidence="7">Transcriptional repressor</fullName>
    </submittedName>
</protein>
<accession>A0ABS3YPA9</accession>
<dbReference type="EMBL" id="JAGHKO010000001">
    <property type="protein sequence ID" value="MBO9199700.1"/>
    <property type="molecule type" value="Genomic_DNA"/>
</dbReference>
<sequence>MEAQIDEILKKNQLSVTGSRKRILELFLMSNGALAHGDIEKKTGEKFDRVTVYRTLQTFLEKGIIHSIPTPDNSVLYALCKDDCSEGHHHDNHVHFICNKCAKTICLADVTVPEVKLPTGFLPQEYQMVVTGLCVECRQKT</sequence>
<keyword evidence="3" id="KW-0862">Zinc</keyword>
<comment type="caution">
    <text evidence="7">The sequence shown here is derived from an EMBL/GenBank/DDBJ whole genome shotgun (WGS) entry which is preliminary data.</text>
</comment>
<dbReference type="PANTHER" id="PTHR33202">
    <property type="entry name" value="ZINC UPTAKE REGULATION PROTEIN"/>
    <property type="match status" value="1"/>
</dbReference>
<evidence type="ECO:0000313" key="7">
    <source>
        <dbReference type="EMBL" id="MBO9199700.1"/>
    </source>
</evidence>
<dbReference type="InterPro" id="IPR043135">
    <property type="entry name" value="Fur_C"/>
</dbReference>
<comment type="similarity">
    <text evidence="1">Belongs to the Fur family.</text>
</comment>
<dbReference type="InterPro" id="IPR002481">
    <property type="entry name" value="FUR"/>
</dbReference>
<proteinExistence type="inferred from homology"/>
<evidence type="ECO:0000256" key="3">
    <source>
        <dbReference type="ARBA" id="ARBA00022833"/>
    </source>
</evidence>
<keyword evidence="5" id="KW-0238">DNA-binding</keyword>
<dbReference type="Gene3D" id="1.10.10.10">
    <property type="entry name" value="Winged helix-like DNA-binding domain superfamily/Winged helix DNA-binding domain"/>
    <property type="match status" value="1"/>
</dbReference>
<evidence type="ECO:0000256" key="1">
    <source>
        <dbReference type="ARBA" id="ARBA00007957"/>
    </source>
</evidence>
<evidence type="ECO:0000256" key="4">
    <source>
        <dbReference type="ARBA" id="ARBA00023015"/>
    </source>
</evidence>
<organism evidence="7 8">
    <name type="scientific">Niastella soli</name>
    <dbReference type="NCBI Taxonomy" id="2821487"/>
    <lineage>
        <taxon>Bacteria</taxon>
        <taxon>Pseudomonadati</taxon>
        <taxon>Bacteroidota</taxon>
        <taxon>Chitinophagia</taxon>
        <taxon>Chitinophagales</taxon>
        <taxon>Chitinophagaceae</taxon>
        <taxon>Niastella</taxon>
    </lineage>
</organism>
<evidence type="ECO:0000256" key="6">
    <source>
        <dbReference type="ARBA" id="ARBA00023163"/>
    </source>
</evidence>
<keyword evidence="2" id="KW-0678">Repressor</keyword>
<dbReference type="Pfam" id="PF01475">
    <property type="entry name" value="FUR"/>
    <property type="match status" value="1"/>
</dbReference>
<evidence type="ECO:0000256" key="2">
    <source>
        <dbReference type="ARBA" id="ARBA00022491"/>
    </source>
</evidence>
<dbReference type="RefSeq" id="WP_209137756.1">
    <property type="nucleotide sequence ID" value="NZ_JAGHKO010000001.1"/>
</dbReference>
<name>A0ABS3YPA9_9BACT</name>
<dbReference type="Gene3D" id="3.30.1490.190">
    <property type="match status" value="1"/>
</dbReference>
<dbReference type="Proteomes" id="UP000677244">
    <property type="component" value="Unassembled WGS sequence"/>
</dbReference>
<evidence type="ECO:0000313" key="8">
    <source>
        <dbReference type="Proteomes" id="UP000677244"/>
    </source>
</evidence>
<dbReference type="InterPro" id="IPR036388">
    <property type="entry name" value="WH-like_DNA-bd_sf"/>
</dbReference>
<keyword evidence="8" id="KW-1185">Reference proteome</keyword>
<evidence type="ECO:0000256" key="5">
    <source>
        <dbReference type="ARBA" id="ARBA00023125"/>
    </source>
</evidence>
<keyword evidence="4" id="KW-0805">Transcription regulation</keyword>
<dbReference type="InterPro" id="IPR036390">
    <property type="entry name" value="WH_DNA-bd_sf"/>
</dbReference>